<accession>V6LJ93</accession>
<protein>
    <submittedName>
        <fullName evidence="1">Uncharacterized protein</fullName>
    </submittedName>
</protein>
<proteinExistence type="predicted"/>
<gene>
    <name evidence="1" type="ORF">SS50377_15656</name>
</gene>
<evidence type="ECO:0000313" key="1">
    <source>
        <dbReference type="EMBL" id="EST44647.1"/>
    </source>
</evidence>
<dbReference type="AlphaFoldDB" id="V6LJ93"/>
<reference evidence="1" key="1">
    <citation type="journal article" date="2014" name="PLoS Genet.">
        <title>The Genome of Spironucleus salmonicida Highlights a Fish Pathogen Adapted to Fluctuating Environments.</title>
        <authorList>
            <person name="Xu F."/>
            <person name="Jerlstrom-Hultqvist J."/>
            <person name="Einarsson E."/>
            <person name="Astvaldsson A."/>
            <person name="Svard S.G."/>
            <person name="Andersson J.O."/>
        </authorList>
    </citation>
    <scope>NUCLEOTIDE SEQUENCE</scope>
</reference>
<organism evidence="1">
    <name type="scientific">Spironucleus salmonicida</name>
    <dbReference type="NCBI Taxonomy" id="348837"/>
    <lineage>
        <taxon>Eukaryota</taxon>
        <taxon>Metamonada</taxon>
        <taxon>Diplomonadida</taxon>
        <taxon>Hexamitidae</taxon>
        <taxon>Hexamitinae</taxon>
        <taxon>Spironucleus</taxon>
    </lineage>
</organism>
<name>V6LJ93_9EUKA</name>
<sequence length="97" mass="11161">MSQYLIEYQIRQNAIFRESHEPVVYSAVRLVPGNERRREVQGKAILAKSSKFGRVLAQCDDSQNATATQKCYKNMPHLWLQWPLRKGGNTACYKCGK</sequence>
<dbReference type="EMBL" id="KI546115">
    <property type="protein sequence ID" value="EST44647.1"/>
    <property type="molecule type" value="Genomic_DNA"/>
</dbReference>